<dbReference type="GO" id="GO:0006047">
    <property type="term" value="P:UDP-N-acetylglucosamine metabolic process"/>
    <property type="evidence" value="ECO:0007669"/>
    <property type="project" value="TreeGrafter"/>
</dbReference>
<dbReference type="GO" id="GO:0004360">
    <property type="term" value="F:glutamine-fructose-6-phosphate transaminase (isomerizing) activity"/>
    <property type="evidence" value="ECO:0007669"/>
    <property type="project" value="UniProtKB-EC"/>
</dbReference>
<dbReference type="Gene3D" id="3.60.20.10">
    <property type="entry name" value="Glutamine Phosphoribosylpyrophosphate, subunit 1, domain 1"/>
    <property type="match status" value="1"/>
</dbReference>
<evidence type="ECO:0000259" key="7">
    <source>
        <dbReference type="PROSITE" id="PS51278"/>
    </source>
</evidence>
<dbReference type="PROSITE" id="PS51464">
    <property type="entry name" value="SIS"/>
    <property type="match status" value="2"/>
</dbReference>
<feature type="domain" description="SIS" evidence="8">
    <location>
        <begin position="141"/>
        <end position="281"/>
    </location>
</feature>
<keyword evidence="3 9" id="KW-0032">Aminotransferase</keyword>
<protein>
    <recommendedName>
        <fullName evidence="2">glutamine--fructose-6-phosphate transaminase (isomerizing)</fullName>
        <ecNumber evidence="2">2.6.1.16</ecNumber>
    </recommendedName>
</protein>
<dbReference type="SUPFAM" id="SSF53697">
    <property type="entry name" value="SIS domain"/>
    <property type="match status" value="1"/>
</dbReference>
<dbReference type="PANTHER" id="PTHR10937">
    <property type="entry name" value="GLUCOSAMINE--FRUCTOSE-6-PHOSPHATE AMINOTRANSFERASE, ISOMERIZING"/>
    <property type="match status" value="1"/>
</dbReference>
<evidence type="ECO:0000256" key="1">
    <source>
        <dbReference type="ARBA" id="ARBA00001031"/>
    </source>
</evidence>
<comment type="catalytic activity">
    <reaction evidence="1">
        <text>D-fructose 6-phosphate + L-glutamine = D-glucosamine 6-phosphate + L-glutamate</text>
        <dbReference type="Rhea" id="RHEA:13237"/>
        <dbReference type="ChEBI" id="CHEBI:29985"/>
        <dbReference type="ChEBI" id="CHEBI:58359"/>
        <dbReference type="ChEBI" id="CHEBI:58725"/>
        <dbReference type="ChEBI" id="CHEBI:61527"/>
        <dbReference type="EC" id="2.6.1.16"/>
    </reaction>
</comment>
<dbReference type="CDD" id="cd05009">
    <property type="entry name" value="SIS_GlmS_GlmD_2"/>
    <property type="match status" value="1"/>
</dbReference>
<keyword evidence="6" id="KW-0315">Glutamine amidotransferase</keyword>
<dbReference type="PROSITE" id="PS51278">
    <property type="entry name" value="GATASE_TYPE_2"/>
    <property type="match status" value="1"/>
</dbReference>
<dbReference type="InterPro" id="IPR001347">
    <property type="entry name" value="SIS_dom"/>
</dbReference>
<evidence type="ECO:0000256" key="2">
    <source>
        <dbReference type="ARBA" id="ARBA00012916"/>
    </source>
</evidence>
<reference evidence="9" key="1">
    <citation type="journal article" date="2017" name="Science">
        <title>Giant viruses with an expanded complement of translation system components.</title>
        <authorList>
            <person name="Schulz F."/>
            <person name="Yutin N."/>
            <person name="Ivanova N.N."/>
            <person name="Ortega D.R."/>
            <person name="Lee T.K."/>
            <person name="Vierheilig J."/>
            <person name="Daims H."/>
            <person name="Horn M."/>
            <person name="Wagner M."/>
            <person name="Jensen G.J."/>
            <person name="Kyrpides N.C."/>
            <person name="Koonin E.V."/>
            <person name="Woyke T."/>
        </authorList>
    </citation>
    <scope>NUCLEOTIDE SEQUENCE</scope>
    <source>
        <strain evidence="9">CTV1</strain>
    </source>
</reference>
<dbReference type="InterPro" id="IPR035490">
    <property type="entry name" value="GlmS/FrlB_SIS"/>
</dbReference>
<feature type="domain" description="SIS" evidence="8">
    <location>
        <begin position="314"/>
        <end position="452"/>
    </location>
</feature>
<dbReference type="FunFam" id="3.40.50.10490:FF:000036">
    <property type="entry name" value="Glutamine-fructose-6-phosphate transaminase (Isomerizing), variant"/>
    <property type="match status" value="1"/>
</dbReference>
<dbReference type="InterPro" id="IPR017932">
    <property type="entry name" value="GATase_2_dom"/>
</dbReference>
<dbReference type="GO" id="GO:0006002">
    <property type="term" value="P:fructose 6-phosphate metabolic process"/>
    <property type="evidence" value="ECO:0007669"/>
    <property type="project" value="TreeGrafter"/>
</dbReference>
<dbReference type="CDD" id="cd05008">
    <property type="entry name" value="SIS_GlmS_GlmD_1"/>
    <property type="match status" value="1"/>
</dbReference>
<evidence type="ECO:0000256" key="3">
    <source>
        <dbReference type="ARBA" id="ARBA00022576"/>
    </source>
</evidence>
<dbReference type="GO" id="GO:0097367">
    <property type="term" value="F:carbohydrate derivative binding"/>
    <property type="evidence" value="ECO:0007669"/>
    <property type="project" value="InterPro"/>
</dbReference>
<proteinExistence type="predicted"/>
<gene>
    <name evidence="9" type="ORF">Catovirus_1_811</name>
</gene>
<dbReference type="SUPFAM" id="SSF56235">
    <property type="entry name" value="N-terminal nucleophile aminohydrolases (Ntn hydrolases)"/>
    <property type="match status" value="1"/>
</dbReference>
<keyword evidence="5" id="KW-0677">Repeat</keyword>
<sequence length="462" mass="51500">MQHAFNRLEGTWGVLLLFNETPDKLYCARHGSPLLIGFADNFMMVASEQSGFAQYVNNYICLNNNDIITLVKNNDKIIMNTSQEYSIKNVHIDFSSNSPDPYPHWTIKEIMEQPDSVNRALGMGSRILDDHNVKLGGLDKMKKELITVQNILLLGCGTSYHASLLGSYFLKDLCDFNTVQVFDGAEFNNKDIPRFGKTAAILVSQSGESTDLYRCIKICKDAGIITIGVINVVDSLIARETDCGVYLNAGREFGVASTKAFCSQVIVLSLISIWFAQHKKLNISLRKDMISGLRRLNIDITNCIEMSRQTSKSIAQYLVNKNSLFILGKNICEPAAKEGSLKIKEIGYIHSEAYSSSALKHGPFAIIEPGLPIILICPDDDFFVKNMNTSEEIKSRCAYVIGISDKTLNTSIFDAILRIPKNHSFRHLLSVIPLQLIAYELACLKGHNPDMPRNLAKNVTTE</sequence>
<dbReference type="EC" id="2.6.1.16" evidence="2"/>
<evidence type="ECO:0000256" key="5">
    <source>
        <dbReference type="ARBA" id="ARBA00022737"/>
    </source>
</evidence>
<dbReference type="Gene3D" id="3.40.50.10490">
    <property type="entry name" value="Glucose-6-phosphate isomerase like protein, domain 1"/>
    <property type="match status" value="2"/>
</dbReference>
<evidence type="ECO:0000259" key="8">
    <source>
        <dbReference type="PROSITE" id="PS51464"/>
    </source>
</evidence>
<dbReference type="InterPro" id="IPR046348">
    <property type="entry name" value="SIS_dom_sf"/>
</dbReference>
<dbReference type="EMBL" id="KY684083">
    <property type="protein sequence ID" value="ARF08761.1"/>
    <property type="molecule type" value="Genomic_DNA"/>
</dbReference>
<dbReference type="Pfam" id="PF01380">
    <property type="entry name" value="SIS"/>
    <property type="match status" value="2"/>
</dbReference>
<organism evidence="9">
    <name type="scientific">Catovirus CTV1</name>
    <dbReference type="NCBI Taxonomy" id="1977631"/>
    <lineage>
        <taxon>Viruses</taxon>
        <taxon>Varidnaviria</taxon>
        <taxon>Bamfordvirae</taxon>
        <taxon>Nucleocytoviricota</taxon>
        <taxon>Megaviricetes</taxon>
        <taxon>Imitervirales</taxon>
        <taxon>Mimiviridae</taxon>
        <taxon>Klosneuvirinae</taxon>
        <taxon>Catovirus</taxon>
    </lineage>
</organism>
<evidence type="ECO:0000313" key="9">
    <source>
        <dbReference type="EMBL" id="ARF08761.1"/>
    </source>
</evidence>
<dbReference type="GO" id="GO:0006487">
    <property type="term" value="P:protein N-linked glycosylation"/>
    <property type="evidence" value="ECO:0007669"/>
    <property type="project" value="TreeGrafter"/>
</dbReference>
<keyword evidence="4 9" id="KW-0808">Transferase</keyword>
<evidence type="ECO:0000256" key="6">
    <source>
        <dbReference type="ARBA" id="ARBA00022962"/>
    </source>
</evidence>
<dbReference type="PANTHER" id="PTHR10937:SF0">
    <property type="entry name" value="GLUTAMINE--FRUCTOSE-6-PHOSPHATE TRANSAMINASE (ISOMERIZING)"/>
    <property type="match status" value="1"/>
</dbReference>
<dbReference type="InterPro" id="IPR029055">
    <property type="entry name" value="Ntn_hydrolases_N"/>
</dbReference>
<accession>A0A1V0SAP4</accession>
<dbReference type="InterPro" id="IPR035466">
    <property type="entry name" value="GlmS/AgaS_SIS"/>
</dbReference>
<evidence type="ECO:0000256" key="4">
    <source>
        <dbReference type="ARBA" id="ARBA00022679"/>
    </source>
</evidence>
<name>A0A1V0SAP4_9VIRU</name>
<feature type="domain" description="Glutamine amidotransferase type-2" evidence="7">
    <location>
        <begin position="1"/>
        <end position="73"/>
    </location>
</feature>